<keyword evidence="3" id="KW-1185">Reference proteome</keyword>
<dbReference type="KEGG" id="pcea:J3359_11370"/>
<gene>
    <name evidence="2" type="ORF">J3359_11370</name>
</gene>
<dbReference type="NCBIfam" id="TIGR01200">
    <property type="entry name" value="GLPGLI"/>
    <property type="match status" value="1"/>
</dbReference>
<dbReference type="Proteomes" id="UP000663920">
    <property type="component" value="Chromosome"/>
</dbReference>
<feature type="region of interest" description="Disordered" evidence="1">
    <location>
        <begin position="255"/>
        <end position="278"/>
    </location>
</feature>
<dbReference type="InterPro" id="IPR005901">
    <property type="entry name" value="GLPGLI"/>
</dbReference>
<evidence type="ECO:0000256" key="1">
    <source>
        <dbReference type="SAM" id="MobiDB-lite"/>
    </source>
</evidence>
<dbReference type="RefSeq" id="WP_208076981.1">
    <property type="nucleotide sequence ID" value="NZ_CP071869.1"/>
</dbReference>
<evidence type="ECO:0000313" key="3">
    <source>
        <dbReference type="Proteomes" id="UP000663920"/>
    </source>
</evidence>
<proteinExistence type="predicted"/>
<name>A0A975CKJ2_9FLAO</name>
<dbReference type="EMBL" id="CP071869">
    <property type="protein sequence ID" value="QTE21423.1"/>
    <property type="molecule type" value="Genomic_DNA"/>
</dbReference>
<accession>A0A975CKJ2</accession>
<evidence type="ECO:0000313" key="2">
    <source>
        <dbReference type="EMBL" id="QTE21423.1"/>
    </source>
</evidence>
<dbReference type="Pfam" id="PF09697">
    <property type="entry name" value="Porph_ging"/>
    <property type="match status" value="1"/>
</dbReference>
<dbReference type="AlphaFoldDB" id="A0A975CKJ2"/>
<sequence>MNLKIIISIFLIVIIHTVSYSQINDTIDYKITYELEFKELKNSELKQKEKMFLFISKNHSKFISEGKYKIDSLMASENVKQLSFSEFMRNIPKTKFDFFVINVLGSNKILFHQKILKDKFFYEESINHNWTNHKNTKQILGYNCKKATVSYQGRNYTAWYSNDIPVSTGPYKFYGLPGLIFEIYDSKKEYHFLIKGIESLSNEHILNFNPKNYIQVSKKDYEQTKEKLNENPIKMLEQSGISLDFSNELQKKSLIDSHKEKMKNNNPIELKDDGEKQM</sequence>
<reference evidence="2 3" key="1">
    <citation type="submission" date="2021-03" db="EMBL/GenBank/DDBJ databases">
        <title>Complete genome of Polaribacter_sp.SM13.</title>
        <authorList>
            <person name="Jeong S.W."/>
            <person name="Bae J.W."/>
        </authorList>
    </citation>
    <scope>NUCLEOTIDE SEQUENCE [LARGE SCALE GENOMIC DNA]</scope>
    <source>
        <strain evidence="2 3">SM13</strain>
    </source>
</reference>
<protein>
    <submittedName>
        <fullName evidence="2">GLPGLI family protein</fullName>
    </submittedName>
</protein>
<organism evidence="2 3">
    <name type="scientific">Polaribacter cellanae</name>
    <dbReference type="NCBI Taxonomy" id="2818493"/>
    <lineage>
        <taxon>Bacteria</taxon>
        <taxon>Pseudomonadati</taxon>
        <taxon>Bacteroidota</taxon>
        <taxon>Flavobacteriia</taxon>
        <taxon>Flavobacteriales</taxon>
        <taxon>Flavobacteriaceae</taxon>
    </lineage>
</organism>